<dbReference type="RefSeq" id="WP_154770507.1">
    <property type="nucleotide sequence ID" value="NZ_WLYK01000009.1"/>
</dbReference>
<feature type="domain" description="RecX second three-helical" evidence="7">
    <location>
        <begin position="128"/>
        <end position="168"/>
    </location>
</feature>
<dbReference type="Gene3D" id="1.10.10.10">
    <property type="entry name" value="Winged helix-like DNA-binding domain superfamily/Winged helix DNA-binding domain"/>
    <property type="match status" value="3"/>
</dbReference>
<evidence type="ECO:0000256" key="6">
    <source>
        <dbReference type="SAM" id="MobiDB-lite"/>
    </source>
</evidence>
<comment type="similarity">
    <text evidence="2 5">Belongs to the RecX family.</text>
</comment>
<dbReference type="InterPro" id="IPR003783">
    <property type="entry name" value="Regulatory_RecX"/>
</dbReference>
<dbReference type="InterPro" id="IPR036388">
    <property type="entry name" value="WH-like_DNA-bd_sf"/>
</dbReference>
<dbReference type="Pfam" id="PF02631">
    <property type="entry name" value="RecX_HTH2"/>
    <property type="match status" value="1"/>
</dbReference>
<feature type="domain" description="RecX first three-helical" evidence="9">
    <location>
        <begin position="82"/>
        <end position="121"/>
    </location>
</feature>
<evidence type="ECO:0000313" key="11">
    <source>
        <dbReference type="Proteomes" id="UP000460221"/>
    </source>
</evidence>
<organism evidence="10 11">
    <name type="scientific">Nakamurella alba</name>
    <dbReference type="NCBI Taxonomy" id="2665158"/>
    <lineage>
        <taxon>Bacteria</taxon>
        <taxon>Bacillati</taxon>
        <taxon>Actinomycetota</taxon>
        <taxon>Actinomycetes</taxon>
        <taxon>Nakamurellales</taxon>
        <taxon>Nakamurellaceae</taxon>
        <taxon>Nakamurella</taxon>
    </lineage>
</organism>
<keyword evidence="4 5" id="KW-0963">Cytoplasm</keyword>
<dbReference type="PANTHER" id="PTHR33602">
    <property type="entry name" value="REGULATORY PROTEIN RECX FAMILY PROTEIN"/>
    <property type="match status" value="1"/>
</dbReference>
<evidence type="ECO:0000313" key="10">
    <source>
        <dbReference type="EMBL" id="MTD16555.1"/>
    </source>
</evidence>
<feature type="domain" description="RecX third three-helical" evidence="8">
    <location>
        <begin position="176"/>
        <end position="217"/>
    </location>
</feature>
<protein>
    <recommendedName>
        <fullName evidence="3 5">Regulatory protein RecX</fullName>
    </recommendedName>
</protein>
<dbReference type="Proteomes" id="UP000460221">
    <property type="component" value="Unassembled WGS sequence"/>
</dbReference>
<evidence type="ECO:0000256" key="4">
    <source>
        <dbReference type="ARBA" id="ARBA00022490"/>
    </source>
</evidence>
<dbReference type="Pfam" id="PF21982">
    <property type="entry name" value="RecX_HTH1"/>
    <property type="match status" value="1"/>
</dbReference>
<feature type="region of interest" description="Disordered" evidence="6">
    <location>
        <begin position="32"/>
        <end position="79"/>
    </location>
</feature>
<sequence>MPADHRDDPGIAAGQDMDRAARLALLVQQIAAVGSDHPSDPTEGRSRTSGSAAGRSGRARSRAADPATTEQGPTDSEQEAAAKAICLRLLTIAPRPRSRLEQALRRKEIPDDVAERVLDRLTEVGLIDDAAYAQAYVRTKHRDRGLGRSALGHELRRLGIDKAAVTDAVDQVDGDDERERATQLVAKRIGPAMAAGPDAARRRLMAFLARRGYSPDLTISVVEQAVDSYRSA</sequence>
<evidence type="ECO:0000259" key="8">
    <source>
        <dbReference type="Pfam" id="PF21981"/>
    </source>
</evidence>
<feature type="compositionally biased region" description="Basic and acidic residues" evidence="6">
    <location>
        <begin position="37"/>
        <end position="46"/>
    </location>
</feature>
<feature type="compositionally biased region" description="Low complexity" evidence="6">
    <location>
        <begin position="47"/>
        <end position="56"/>
    </location>
</feature>
<dbReference type="InterPro" id="IPR053926">
    <property type="entry name" value="RecX_HTH_1st"/>
</dbReference>
<evidence type="ECO:0000256" key="3">
    <source>
        <dbReference type="ARBA" id="ARBA00018111"/>
    </source>
</evidence>
<keyword evidence="11" id="KW-1185">Reference proteome</keyword>
<dbReference type="AlphaFoldDB" id="A0A7K1FQY2"/>
<evidence type="ECO:0000256" key="1">
    <source>
        <dbReference type="ARBA" id="ARBA00004496"/>
    </source>
</evidence>
<gene>
    <name evidence="5" type="primary">recX</name>
    <name evidence="10" type="ORF">GIS00_21695</name>
</gene>
<dbReference type="InterPro" id="IPR053924">
    <property type="entry name" value="RecX_HTH_2nd"/>
</dbReference>
<evidence type="ECO:0000259" key="9">
    <source>
        <dbReference type="Pfam" id="PF21982"/>
    </source>
</evidence>
<reference evidence="10 11" key="1">
    <citation type="submission" date="2019-11" db="EMBL/GenBank/DDBJ databases">
        <authorList>
            <person name="Jiang L.-Q."/>
        </authorList>
    </citation>
    <scope>NUCLEOTIDE SEQUENCE [LARGE SCALE GENOMIC DNA]</scope>
    <source>
        <strain evidence="10 11">YIM 132087</strain>
    </source>
</reference>
<dbReference type="InterPro" id="IPR053925">
    <property type="entry name" value="RecX_HTH_3rd"/>
</dbReference>
<dbReference type="GO" id="GO:0005737">
    <property type="term" value="C:cytoplasm"/>
    <property type="evidence" value="ECO:0007669"/>
    <property type="project" value="UniProtKB-SubCell"/>
</dbReference>
<name>A0A7K1FQY2_9ACTN</name>
<dbReference type="HAMAP" id="MF_01114">
    <property type="entry name" value="RecX"/>
    <property type="match status" value="1"/>
</dbReference>
<proteinExistence type="inferred from homology"/>
<comment type="function">
    <text evidence="5">Modulates RecA activity.</text>
</comment>
<comment type="subcellular location">
    <subcellularLocation>
        <location evidence="1 5">Cytoplasm</location>
    </subcellularLocation>
</comment>
<dbReference type="PANTHER" id="PTHR33602:SF1">
    <property type="entry name" value="REGULATORY PROTEIN RECX FAMILY PROTEIN"/>
    <property type="match status" value="1"/>
</dbReference>
<accession>A0A7K1FQY2</accession>
<evidence type="ECO:0000256" key="2">
    <source>
        <dbReference type="ARBA" id="ARBA00009695"/>
    </source>
</evidence>
<dbReference type="GO" id="GO:0006282">
    <property type="term" value="P:regulation of DNA repair"/>
    <property type="evidence" value="ECO:0007669"/>
    <property type="project" value="UniProtKB-UniRule"/>
</dbReference>
<evidence type="ECO:0000259" key="7">
    <source>
        <dbReference type="Pfam" id="PF02631"/>
    </source>
</evidence>
<dbReference type="EMBL" id="WLYK01000009">
    <property type="protein sequence ID" value="MTD16555.1"/>
    <property type="molecule type" value="Genomic_DNA"/>
</dbReference>
<comment type="caution">
    <text evidence="10">The sequence shown here is derived from an EMBL/GenBank/DDBJ whole genome shotgun (WGS) entry which is preliminary data.</text>
</comment>
<dbReference type="Pfam" id="PF21981">
    <property type="entry name" value="RecX_HTH3"/>
    <property type="match status" value="1"/>
</dbReference>
<evidence type="ECO:0000256" key="5">
    <source>
        <dbReference type="HAMAP-Rule" id="MF_01114"/>
    </source>
</evidence>